<name>A0AAJ1TZQ8_9HYPH</name>
<gene>
    <name evidence="1" type="ORF">QO001_006508</name>
</gene>
<reference evidence="1" key="1">
    <citation type="submission" date="2023-07" db="EMBL/GenBank/DDBJ databases">
        <title>Genomic Encyclopedia of Type Strains, Phase IV (KMG-IV): sequencing the most valuable type-strain genomes for metagenomic binning, comparative biology and taxonomic classification.</title>
        <authorList>
            <person name="Goeker M."/>
        </authorList>
    </citation>
    <scope>NUCLEOTIDE SEQUENCE</scope>
    <source>
        <strain evidence="1">DSM 19569</strain>
    </source>
</reference>
<comment type="caution">
    <text evidence="1">The sequence shown here is derived from an EMBL/GenBank/DDBJ whole genome shotgun (WGS) entry which is preliminary data.</text>
</comment>
<dbReference type="AlphaFoldDB" id="A0AAJ1TZQ8"/>
<dbReference type="RefSeq" id="WP_307356261.1">
    <property type="nucleotide sequence ID" value="NZ_JAUSWL010000029.1"/>
</dbReference>
<proteinExistence type="predicted"/>
<dbReference type="EMBL" id="JAUSWL010000029">
    <property type="protein sequence ID" value="MDQ0547549.1"/>
    <property type="molecule type" value="Genomic_DNA"/>
</dbReference>
<accession>A0AAJ1TZQ8</accession>
<organism evidence="1 2">
    <name type="scientific">Methylobacterium brachiatum</name>
    <dbReference type="NCBI Taxonomy" id="269660"/>
    <lineage>
        <taxon>Bacteria</taxon>
        <taxon>Pseudomonadati</taxon>
        <taxon>Pseudomonadota</taxon>
        <taxon>Alphaproteobacteria</taxon>
        <taxon>Hyphomicrobiales</taxon>
        <taxon>Methylobacteriaceae</taxon>
        <taxon>Methylobacterium</taxon>
    </lineage>
</organism>
<evidence type="ECO:0000313" key="1">
    <source>
        <dbReference type="EMBL" id="MDQ0547549.1"/>
    </source>
</evidence>
<sequence>MADQVKITVTLEAALANRLRAAATERGWSVESLAAECVVQHLEVAIRHRVLIERLEQVDAAILDMAEAVGELGAPAAAIDLSKVCRLGRDIDAADTAP</sequence>
<protein>
    <submittedName>
        <fullName evidence="1">Uncharacterized protein</fullName>
    </submittedName>
</protein>
<evidence type="ECO:0000313" key="2">
    <source>
        <dbReference type="Proteomes" id="UP001223420"/>
    </source>
</evidence>
<dbReference type="Proteomes" id="UP001223420">
    <property type="component" value="Unassembled WGS sequence"/>
</dbReference>